<proteinExistence type="inferred from homology"/>
<dbReference type="PANTHER" id="PTHR11384">
    <property type="entry name" value="ATP-BINDING CASSETTE, SUB-FAMILY D MEMBER"/>
    <property type="match status" value="1"/>
</dbReference>
<dbReference type="InterPro" id="IPR036640">
    <property type="entry name" value="ABC1_TM_sf"/>
</dbReference>
<accession>A0A1X7P5D8</accession>
<feature type="transmembrane region" description="Helical" evidence="9">
    <location>
        <begin position="186"/>
        <end position="208"/>
    </location>
</feature>
<dbReference type="PANTHER" id="PTHR11384:SF59">
    <property type="entry name" value="LYSOSOMAL COBALAMIN TRANSPORTER ABCD4"/>
    <property type="match status" value="1"/>
</dbReference>
<dbReference type="Gene3D" id="1.20.1560.10">
    <property type="entry name" value="ABC transporter type 1, transmembrane domain"/>
    <property type="match status" value="1"/>
</dbReference>
<evidence type="ECO:0000256" key="2">
    <source>
        <dbReference type="ARBA" id="ARBA00005417"/>
    </source>
</evidence>
<dbReference type="GO" id="GO:0005524">
    <property type="term" value="F:ATP binding"/>
    <property type="evidence" value="ECO:0007669"/>
    <property type="project" value="UniProtKB-KW"/>
</dbReference>
<dbReference type="Proteomes" id="UP000193083">
    <property type="component" value="Unassembled WGS sequence"/>
</dbReference>
<evidence type="ECO:0000256" key="4">
    <source>
        <dbReference type="ARBA" id="ARBA00022692"/>
    </source>
</evidence>
<protein>
    <submittedName>
        <fullName evidence="11">ABC-type uncharacterized transport system, permease and ATPase components</fullName>
    </submittedName>
</protein>
<dbReference type="OrthoDB" id="9810134at2"/>
<evidence type="ECO:0000256" key="9">
    <source>
        <dbReference type="SAM" id="Phobius"/>
    </source>
</evidence>
<evidence type="ECO:0000256" key="1">
    <source>
        <dbReference type="ARBA" id="ARBA00004651"/>
    </source>
</evidence>
<organism evidence="11 12">
    <name type="scientific">Mesorhizobium australicum</name>
    <dbReference type="NCBI Taxonomy" id="536018"/>
    <lineage>
        <taxon>Bacteria</taxon>
        <taxon>Pseudomonadati</taxon>
        <taxon>Pseudomonadota</taxon>
        <taxon>Alphaproteobacteria</taxon>
        <taxon>Hyphomicrobiales</taxon>
        <taxon>Phyllobacteriaceae</taxon>
        <taxon>Mesorhizobium</taxon>
    </lineage>
</organism>
<dbReference type="InterPro" id="IPR027417">
    <property type="entry name" value="P-loop_NTPase"/>
</dbReference>
<dbReference type="GO" id="GO:0140359">
    <property type="term" value="F:ABC-type transporter activity"/>
    <property type="evidence" value="ECO:0007669"/>
    <property type="project" value="InterPro"/>
</dbReference>
<comment type="similarity">
    <text evidence="2">Belongs to the ABC transporter superfamily.</text>
</comment>
<dbReference type="GO" id="GO:0016887">
    <property type="term" value="F:ATP hydrolysis activity"/>
    <property type="evidence" value="ECO:0007669"/>
    <property type="project" value="InterPro"/>
</dbReference>
<dbReference type="RefSeq" id="WP_085464998.1">
    <property type="nucleotide sequence ID" value="NZ_FXBL01000004.1"/>
</dbReference>
<dbReference type="SUPFAM" id="SSF90123">
    <property type="entry name" value="ABC transporter transmembrane region"/>
    <property type="match status" value="1"/>
</dbReference>
<evidence type="ECO:0000259" key="10">
    <source>
        <dbReference type="PROSITE" id="PS50893"/>
    </source>
</evidence>
<feature type="transmembrane region" description="Helical" evidence="9">
    <location>
        <begin position="20"/>
        <end position="42"/>
    </location>
</feature>
<evidence type="ECO:0000256" key="8">
    <source>
        <dbReference type="ARBA" id="ARBA00023136"/>
    </source>
</evidence>
<evidence type="ECO:0000256" key="3">
    <source>
        <dbReference type="ARBA" id="ARBA00022448"/>
    </source>
</evidence>
<keyword evidence="8 9" id="KW-0472">Membrane</keyword>
<dbReference type="SMART" id="SM00382">
    <property type="entry name" value="AAA"/>
    <property type="match status" value="1"/>
</dbReference>
<dbReference type="Gene3D" id="3.40.50.300">
    <property type="entry name" value="P-loop containing nucleotide triphosphate hydrolases"/>
    <property type="match status" value="1"/>
</dbReference>
<reference evidence="11 12" key="1">
    <citation type="submission" date="2017-04" db="EMBL/GenBank/DDBJ databases">
        <authorList>
            <person name="Afonso C.L."/>
            <person name="Miller P.J."/>
            <person name="Scott M.A."/>
            <person name="Spackman E."/>
            <person name="Goraichik I."/>
            <person name="Dimitrov K.M."/>
            <person name="Suarez D.L."/>
            <person name="Swayne D.E."/>
        </authorList>
    </citation>
    <scope>NUCLEOTIDE SEQUENCE [LARGE SCALE GENOMIC DNA]</scope>
    <source>
        <strain evidence="11 12">B5P</strain>
    </source>
</reference>
<feature type="domain" description="ABC transporter" evidence="10">
    <location>
        <begin position="380"/>
        <end position="612"/>
    </location>
</feature>
<dbReference type="Pfam" id="PF06472">
    <property type="entry name" value="ABC_membrane_2"/>
    <property type="match status" value="1"/>
</dbReference>
<gene>
    <name evidence="11" type="ORF">SAMN02982922_3136</name>
</gene>
<feature type="transmembrane region" description="Helical" evidence="9">
    <location>
        <begin position="147"/>
        <end position="166"/>
    </location>
</feature>
<keyword evidence="3" id="KW-0813">Transport</keyword>
<dbReference type="InterPro" id="IPR011527">
    <property type="entry name" value="ABC1_TM_dom"/>
</dbReference>
<dbReference type="SUPFAM" id="SSF52540">
    <property type="entry name" value="P-loop containing nucleoside triphosphate hydrolases"/>
    <property type="match status" value="1"/>
</dbReference>
<dbReference type="InterPro" id="IPR003593">
    <property type="entry name" value="AAA+_ATPase"/>
</dbReference>
<dbReference type="EMBL" id="FXBL01000004">
    <property type="protein sequence ID" value="SMH45108.1"/>
    <property type="molecule type" value="Genomic_DNA"/>
</dbReference>
<evidence type="ECO:0000256" key="5">
    <source>
        <dbReference type="ARBA" id="ARBA00022741"/>
    </source>
</evidence>
<keyword evidence="6" id="KW-0067">ATP-binding</keyword>
<name>A0A1X7P5D8_9HYPH</name>
<dbReference type="InterPro" id="IPR003439">
    <property type="entry name" value="ABC_transporter-like_ATP-bd"/>
</dbReference>
<keyword evidence="4 9" id="KW-0812">Transmembrane</keyword>
<dbReference type="Pfam" id="PF00005">
    <property type="entry name" value="ABC_tran"/>
    <property type="match status" value="1"/>
</dbReference>
<dbReference type="GO" id="GO:0005886">
    <property type="term" value="C:plasma membrane"/>
    <property type="evidence" value="ECO:0007669"/>
    <property type="project" value="UniProtKB-SubCell"/>
</dbReference>
<dbReference type="AlphaFoldDB" id="A0A1X7P5D8"/>
<keyword evidence="12" id="KW-1185">Reference proteome</keyword>
<dbReference type="InterPro" id="IPR017871">
    <property type="entry name" value="ABC_transporter-like_CS"/>
</dbReference>
<keyword evidence="7 9" id="KW-1133">Transmembrane helix</keyword>
<dbReference type="InterPro" id="IPR050835">
    <property type="entry name" value="ABC_transporter_sub-D"/>
</dbReference>
<evidence type="ECO:0000313" key="12">
    <source>
        <dbReference type="Proteomes" id="UP000193083"/>
    </source>
</evidence>
<keyword evidence="5" id="KW-0547">Nucleotide-binding</keyword>
<evidence type="ECO:0000313" key="11">
    <source>
        <dbReference type="EMBL" id="SMH45108.1"/>
    </source>
</evidence>
<evidence type="ECO:0000256" key="6">
    <source>
        <dbReference type="ARBA" id="ARBA00022840"/>
    </source>
</evidence>
<sequence>MSGFWGLMRAYWFSESWKEAWALTMVIAALTALASKASVWMAEASGELINSIAFFHSEDNLTPLRSLLVAAGTLVLIVILKDAGFTGIRHLFSTTLHRKWRAWLDRRFNDALLDANHTHYHLQNGDAGAALDNVDQRVQEAIKGMTGGAIGLAMGIVGVIMSVFFVGQKLLETSTSVTGLEFLGEYGSAALAFAAVLVYVPVNTWIALKLGGLLERLTIRMSQAEGSYRGALNTLLRRSFHVAAAGGEGVQNDIHKRIYKDIDGTWGSLNRVHAGYMSFELIYNFIAARIVAYGPGLLPYMNQQVSLKNYVTGAELINSMIQQCSWFIQVMPAIATLKANSRRLTELVEAIENVQAPVDYYRRTGRSEFVRTTQDSEFGLTIANLELMHQGADAKAFLSAPFLNFRRGEWTFVSGESGCGKTSLIKAINGLWPYGAGSIALPAGVRTFYASQDIRLPPITLKRLVCLPDAPDAFHDLQVAAALHDAGLGHLIAHIEEEARDGQPWDTVLSGGQRQKLFVARILLHKPGLLFLDEATAALDGPAKIAFHQAIKDHCPEVTVISVMHEAVPPRALSGESFYDSILTVAGGVASKRPFGSLLAEVTIPFPEKRRRRRRLDAISIPAE</sequence>
<evidence type="ECO:0000256" key="7">
    <source>
        <dbReference type="ARBA" id="ARBA00022989"/>
    </source>
</evidence>
<comment type="subcellular location">
    <subcellularLocation>
        <location evidence="1">Cell membrane</location>
        <topology evidence="1">Multi-pass membrane protein</topology>
    </subcellularLocation>
</comment>
<feature type="transmembrane region" description="Helical" evidence="9">
    <location>
        <begin position="62"/>
        <end position="80"/>
    </location>
</feature>
<dbReference type="PROSITE" id="PS50893">
    <property type="entry name" value="ABC_TRANSPORTER_2"/>
    <property type="match status" value="1"/>
</dbReference>
<dbReference type="PROSITE" id="PS00211">
    <property type="entry name" value="ABC_TRANSPORTER_1"/>
    <property type="match status" value="1"/>
</dbReference>